<accession>A0A6A5VZ00</accession>
<evidence type="ECO:0000256" key="1">
    <source>
        <dbReference type="SAM" id="MobiDB-lite"/>
    </source>
</evidence>
<evidence type="ECO:0008006" key="4">
    <source>
        <dbReference type="Google" id="ProtNLM"/>
    </source>
</evidence>
<proteinExistence type="predicted"/>
<dbReference type="OrthoDB" id="420187at2759"/>
<evidence type="ECO:0000313" key="3">
    <source>
        <dbReference type="Proteomes" id="UP000800036"/>
    </source>
</evidence>
<evidence type="ECO:0000313" key="2">
    <source>
        <dbReference type="EMBL" id="KAF1978367.1"/>
    </source>
</evidence>
<reference evidence="2" key="1">
    <citation type="journal article" date="2020" name="Stud. Mycol.">
        <title>101 Dothideomycetes genomes: a test case for predicting lifestyles and emergence of pathogens.</title>
        <authorList>
            <person name="Haridas S."/>
            <person name="Albert R."/>
            <person name="Binder M."/>
            <person name="Bloem J."/>
            <person name="Labutti K."/>
            <person name="Salamov A."/>
            <person name="Andreopoulos B."/>
            <person name="Baker S."/>
            <person name="Barry K."/>
            <person name="Bills G."/>
            <person name="Bluhm B."/>
            <person name="Cannon C."/>
            <person name="Castanera R."/>
            <person name="Culley D."/>
            <person name="Daum C."/>
            <person name="Ezra D."/>
            <person name="Gonzalez J."/>
            <person name="Henrissat B."/>
            <person name="Kuo A."/>
            <person name="Liang C."/>
            <person name="Lipzen A."/>
            <person name="Lutzoni F."/>
            <person name="Magnuson J."/>
            <person name="Mondo S."/>
            <person name="Nolan M."/>
            <person name="Ohm R."/>
            <person name="Pangilinan J."/>
            <person name="Park H.-J."/>
            <person name="Ramirez L."/>
            <person name="Alfaro M."/>
            <person name="Sun H."/>
            <person name="Tritt A."/>
            <person name="Yoshinaga Y."/>
            <person name="Zwiers L.-H."/>
            <person name="Turgeon B."/>
            <person name="Goodwin S."/>
            <person name="Spatafora J."/>
            <person name="Crous P."/>
            <person name="Grigoriev I."/>
        </authorList>
    </citation>
    <scope>NUCLEOTIDE SEQUENCE</scope>
    <source>
        <strain evidence="2">CBS 107.79</strain>
    </source>
</reference>
<keyword evidence="3" id="KW-1185">Reference proteome</keyword>
<dbReference type="Proteomes" id="UP000800036">
    <property type="component" value="Unassembled WGS sequence"/>
</dbReference>
<gene>
    <name evidence="2" type="ORF">BU23DRAFT_549811</name>
</gene>
<feature type="region of interest" description="Disordered" evidence="1">
    <location>
        <begin position="1"/>
        <end position="21"/>
    </location>
</feature>
<name>A0A6A5VZ00_9PLEO</name>
<protein>
    <recommendedName>
        <fullName evidence="4">Suppressor of anucleate metulae protein B</fullName>
    </recommendedName>
</protein>
<dbReference type="AlphaFoldDB" id="A0A6A5VZ00"/>
<dbReference type="Gene3D" id="6.10.140.2220">
    <property type="match status" value="1"/>
</dbReference>
<organism evidence="2 3">
    <name type="scientific">Bimuria novae-zelandiae CBS 107.79</name>
    <dbReference type="NCBI Taxonomy" id="1447943"/>
    <lineage>
        <taxon>Eukaryota</taxon>
        <taxon>Fungi</taxon>
        <taxon>Dikarya</taxon>
        <taxon>Ascomycota</taxon>
        <taxon>Pezizomycotina</taxon>
        <taxon>Dothideomycetes</taxon>
        <taxon>Pleosporomycetidae</taxon>
        <taxon>Pleosporales</taxon>
        <taxon>Massarineae</taxon>
        <taxon>Didymosphaeriaceae</taxon>
        <taxon>Bimuria</taxon>
    </lineage>
</organism>
<dbReference type="EMBL" id="ML976660">
    <property type="protein sequence ID" value="KAF1978367.1"/>
    <property type="molecule type" value="Genomic_DNA"/>
</dbReference>
<dbReference type="SUPFAM" id="SSF144232">
    <property type="entry name" value="HIT/MYND zinc finger-like"/>
    <property type="match status" value="1"/>
</dbReference>
<sequence>MSYASTSLAEEDADISFGEPIDPRDVIKDFDRSLVHPLSPPTCSSCNQPCAIKKCSGCKGIDYCAEACQSAD</sequence>